<dbReference type="GO" id="GO:0035861">
    <property type="term" value="C:site of double-strand break"/>
    <property type="evidence" value="ECO:0007669"/>
    <property type="project" value="TreeGrafter"/>
</dbReference>
<dbReference type="PROSITE" id="PS00518">
    <property type="entry name" value="ZF_RING_1"/>
    <property type="match status" value="1"/>
</dbReference>
<evidence type="ECO:0000313" key="14">
    <source>
        <dbReference type="RefSeq" id="XP_022330901.1"/>
    </source>
</evidence>
<dbReference type="GO" id="GO:0070936">
    <property type="term" value="P:protein K48-linked ubiquitination"/>
    <property type="evidence" value="ECO:0007669"/>
    <property type="project" value="TreeGrafter"/>
</dbReference>
<dbReference type="InterPro" id="IPR000253">
    <property type="entry name" value="FHA_dom"/>
</dbReference>
<dbReference type="RefSeq" id="XP_022330901.1">
    <property type="nucleotide sequence ID" value="XM_022475193.1"/>
</dbReference>
<dbReference type="SUPFAM" id="SSF49879">
    <property type="entry name" value="SMAD/FHA domain"/>
    <property type="match status" value="1"/>
</dbReference>
<feature type="compositionally biased region" description="Low complexity" evidence="9">
    <location>
        <begin position="507"/>
        <end position="519"/>
    </location>
</feature>
<keyword evidence="4" id="KW-0479">Metal-binding</keyword>
<dbReference type="InterPro" id="IPR008984">
    <property type="entry name" value="SMAD_FHA_dom_sf"/>
</dbReference>
<feature type="region of interest" description="Disordered" evidence="9">
    <location>
        <begin position="548"/>
        <end position="574"/>
    </location>
</feature>
<keyword evidence="7" id="KW-0862">Zinc</keyword>
<feature type="compositionally biased region" description="Basic residues" evidence="9">
    <location>
        <begin position="489"/>
        <end position="503"/>
    </location>
</feature>
<feature type="region of interest" description="Disordered" evidence="9">
    <location>
        <begin position="120"/>
        <end position="174"/>
    </location>
</feature>
<evidence type="ECO:0000259" key="10">
    <source>
        <dbReference type="PROSITE" id="PS50006"/>
    </source>
</evidence>
<evidence type="ECO:0000256" key="9">
    <source>
        <dbReference type="SAM" id="MobiDB-lite"/>
    </source>
</evidence>
<dbReference type="SUPFAM" id="SSF57756">
    <property type="entry name" value="Retrovirus zinc finger-like domains"/>
    <property type="match status" value="1"/>
</dbReference>
<dbReference type="SMART" id="SM00184">
    <property type="entry name" value="RING"/>
    <property type="match status" value="1"/>
</dbReference>
<evidence type="ECO:0000256" key="2">
    <source>
        <dbReference type="ARBA" id="ARBA00017908"/>
    </source>
</evidence>
<evidence type="ECO:0000259" key="11">
    <source>
        <dbReference type="PROSITE" id="PS50089"/>
    </source>
</evidence>
<evidence type="ECO:0000256" key="1">
    <source>
        <dbReference type="ARBA" id="ARBA00005797"/>
    </source>
</evidence>
<dbReference type="InterPro" id="IPR013083">
    <property type="entry name" value="Znf_RING/FYVE/PHD"/>
</dbReference>
<dbReference type="Pfam" id="PF00498">
    <property type="entry name" value="FHA"/>
    <property type="match status" value="1"/>
</dbReference>
<dbReference type="SUPFAM" id="SSF57850">
    <property type="entry name" value="RING/U-box"/>
    <property type="match status" value="1"/>
</dbReference>
<dbReference type="GO" id="GO:0006511">
    <property type="term" value="P:ubiquitin-dependent protein catabolic process"/>
    <property type="evidence" value="ECO:0007669"/>
    <property type="project" value="TreeGrafter"/>
</dbReference>
<evidence type="ECO:0000256" key="5">
    <source>
        <dbReference type="ARBA" id="ARBA00022771"/>
    </source>
</evidence>
<dbReference type="GO" id="GO:0008270">
    <property type="term" value="F:zinc ion binding"/>
    <property type="evidence" value="ECO:0007669"/>
    <property type="project" value="UniProtKB-KW"/>
</dbReference>
<keyword evidence="5 8" id="KW-0863">Zinc-finger</keyword>
<dbReference type="GO" id="GO:0005829">
    <property type="term" value="C:cytosol"/>
    <property type="evidence" value="ECO:0007669"/>
    <property type="project" value="TreeGrafter"/>
</dbReference>
<gene>
    <name evidence="14" type="primary">LOC111129090</name>
</gene>
<evidence type="ECO:0000256" key="3">
    <source>
        <dbReference type="ARBA" id="ARBA00022679"/>
    </source>
</evidence>
<accession>A0A8B8DV76</accession>
<feature type="domain" description="FHA" evidence="10">
    <location>
        <begin position="31"/>
        <end position="80"/>
    </location>
</feature>
<dbReference type="PROSITE" id="PS50006">
    <property type="entry name" value="FHA_DOMAIN"/>
    <property type="match status" value="1"/>
</dbReference>
<evidence type="ECO:0000256" key="7">
    <source>
        <dbReference type="ARBA" id="ARBA00022833"/>
    </source>
</evidence>
<dbReference type="KEGG" id="cvn:111129090"/>
<dbReference type="InterPro" id="IPR017907">
    <property type="entry name" value="Znf_RING_CS"/>
</dbReference>
<dbReference type="PANTHER" id="PTHR15067">
    <property type="entry name" value="E3 UBIQUITIN-PROTEIN LIGASE RNF8"/>
    <property type="match status" value="1"/>
</dbReference>
<reference evidence="14" key="1">
    <citation type="submission" date="2025-08" db="UniProtKB">
        <authorList>
            <consortium name="RefSeq"/>
        </authorList>
    </citation>
    <scope>IDENTIFICATION</scope>
    <source>
        <tissue evidence="14">Whole sample</tissue>
    </source>
</reference>
<dbReference type="OrthoDB" id="5330228at2759"/>
<feature type="region of interest" description="Disordered" evidence="9">
    <location>
        <begin position="475"/>
        <end position="530"/>
    </location>
</feature>
<dbReference type="GO" id="GO:0003676">
    <property type="term" value="F:nucleic acid binding"/>
    <property type="evidence" value="ECO:0007669"/>
    <property type="project" value="InterPro"/>
</dbReference>
<keyword evidence="6" id="KW-0833">Ubl conjugation pathway</keyword>
<dbReference type="Gene3D" id="2.60.200.20">
    <property type="match status" value="1"/>
</dbReference>
<dbReference type="PROSITE" id="PS50089">
    <property type="entry name" value="ZF_RING_2"/>
    <property type="match status" value="1"/>
</dbReference>
<protein>
    <recommendedName>
        <fullName evidence="2">E3 ubiquitin-protein ligase CHFR</fullName>
    </recommendedName>
</protein>
<evidence type="ECO:0000313" key="13">
    <source>
        <dbReference type="Proteomes" id="UP000694844"/>
    </source>
</evidence>
<keyword evidence="13" id="KW-1185">Reference proteome</keyword>
<dbReference type="GO" id="GO:0042393">
    <property type="term" value="F:histone binding"/>
    <property type="evidence" value="ECO:0007669"/>
    <property type="project" value="TreeGrafter"/>
</dbReference>
<name>A0A8B8DV76_CRAVI</name>
<dbReference type="SMART" id="SM00240">
    <property type="entry name" value="FHA"/>
    <property type="match status" value="1"/>
</dbReference>
<organism evidence="13 14">
    <name type="scientific">Crassostrea virginica</name>
    <name type="common">Eastern oyster</name>
    <dbReference type="NCBI Taxonomy" id="6565"/>
    <lineage>
        <taxon>Eukaryota</taxon>
        <taxon>Metazoa</taxon>
        <taxon>Spiralia</taxon>
        <taxon>Lophotrochozoa</taxon>
        <taxon>Mollusca</taxon>
        <taxon>Bivalvia</taxon>
        <taxon>Autobranchia</taxon>
        <taxon>Pteriomorphia</taxon>
        <taxon>Ostreida</taxon>
        <taxon>Ostreoidea</taxon>
        <taxon>Ostreidae</taxon>
        <taxon>Crassostrea</taxon>
    </lineage>
</organism>
<dbReference type="InterPro" id="IPR001841">
    <property type="entry name" value="Znf_RING"/>
</dbReference>
<dbReference type="Pfam" id="PF13923">
    <property type="entry name" value="zf-C3HC4_2"/>
    <property type="match status" value="1"/>
</dbReference>
<dbReference type="InterPro" id="IPR036875">
    <property type="entry name" value="Znf_CCHC_sf"/>
</dbReference>
<evidence type="ECO:0000256" key="8">
    <source>
        <dbReference type="PROSITE-ProRule" id="PRU00047"/>
    </source>
</evidence>
<dbReference type="GO" id="GO:0006302">
    <property type="term" value="P:double-strand break repair"/>
    <property type="evidence" value="ECO:0007669"/>
    <property type="project" value="TreeGrafter"/>
</dbReference>
<dbReference type="GO" id="GO:0005634">
    <property type="term" value="C:nucleus"/>
    <property type="evidence" value="ECO:0007669"/>
    <property type="project" value="TreeGrafter"/>
</dbReference>
<dbReference type="GeneID" id="111129090"/>
<dbReference type="Proteomes" id="UP000694844">
    <property type="component" value="Chromosome 4"/>
</dbReference>
<feature type="domain" description="RING-type" evidence="11">
    <location>
        <begin position="391"/>
        <end position="429"/>
    </location>
</feature>
<evidence type="ECO:0000256" key="4">
    <source>
        <dbReference type="ARBA" id="ARBA00022723"/>
    </source>
</evidence>
<keyword evidence="3" id="KW-0808">Transferase</keyword>
<feature type="compositionally biased region" description="Basic and acidic residues" evidence="9">
    <location>
        <begin position="164"/>
        <end position="174"/>
    </location>
</feature>
<dbReference type="PROSITE" id="PS50158">
    <property type="entry name" value="ZF_CCHC"/>
    <property type="match status" value="1"/>
</dbReference>
<sequence length="607" mass="70308">MTEEGFTVGLIRVGDNVKKHKLLDLRGKDEVTIGRSQDATFCILSTMISRCHAVLKKDGDVWSIKDNKSLNGVFLNGKQLEPNRLCTLNENDTIQFGVAKSGEDVAEFVYKFHYKIKVKRSRPKSSDEPDSSTQTSEKNYPLKKVKLSNCDNISSEKPSCSKENVQKKQQPFDDYKEKLNKQKEEANSKLKEFETKLEEMQRMLKEKEAEHERMRVRLEEEKQERENQTLQMKEKLKEKESQLEIQTRSMRERLKEKEQELAAEVMKREEDEKKMKEDLENQLMSREAELLEQLQQQKDALIIEKKIVEENLQKSMEKALEEKNKELEDQLHKEKERLEKVITEKETKQKMLEAQLQTTKTEKDQQSEAILQARQDILSNFSDLMETELQCSICNELYIQATSLSCSHSFCALCIAEWMKVKRECPICRTPVTSQMRSIALDNYIDTMVEHLSEELKIRRKQLVAARKEEQEKIEKVKQEAERANQRTNNRRGRGGRRRRGRGGRGQQQAPANPTTTTNREGHQPIIIESEDETDGGNIMVGLVEEEVEAEELSDRGSSTNSEDHFYSGDSDDSDVISGDSDVYYGGYGHCYRCGHRGHWANGCPFR</sequence>
<dbReference type="PANTHER" id="PTHR15067:SF4">
    <property type="entry name" value="E3 UBIQUITIN-PROTEIN LIGASE RNF8"/>
    <property type="match status" value="1"/>
</dbReference>
<dbReference type="GO" id="GO:0000151">
    <property type="term" value="C:ubiquitin ligase complex"/>
    <property type="evidence" value="ECO:0007669"/>
    <property type="project" value="TreeGrafter"/>
</dbReference>
<dbReference type="GO" id="GO:0061630">
    <property type="term" value="F:ubiquitin protein ligase activity"/>
    <property type="evidence" value="ECO:0007669"/>
    <property type="project" value="TreeGrafter"/>
</dbReference>
<comment type="similarity">
    <text evidence="1">Belongs to the CHFR family.</text>
</comment>
<dbReference type="InterPro" id="IPR001878">
    <property type="entry name" value="Znf_CCHC"/>
</dbReference>
<feature type="domain" description="CCHC-type" evidence="12">
    <location>
        <begin position="591"/>
        <end position="605"/>
    </location>
</feature>
<dbReference type="CDD" id="cd22663">
    <property type="entry name" value="FHA_RNF8"/>
    <property type="match status" value="1"/>
</dbReference>
<evidence type="ECO:0000259" key="12">
    <source>
        <dbReference type="PROSITE" id="PS50158"/>
    </source>
</evidence>
<evidence type="ECO:0000256" key="6">
    <source>
        <dbReference type="ARBA" id="ARBA00022786"/>
    </source>
</evidence>
<feature type="compositionally biased region" description="Basic and acidic residues" evidence="9">
    <location>
        <begin position="475"/>
        <end position="485"/>
    </location>
</feature>
<dbReference type="AlphaFoldDB" id="A0A8B8DV76"/>
<dbReference type="CDD" id="cd16535">
    <property type="entry name" value="RING-HC_RNF8"/>
    <property type="match status" value="1"/>
</dbReference>
<feature type="compositionally biased region" description="Polar residues" evidence="9">
    <location>
        <begin position="149"/>
        <end position="163"/>
    </location>
</feature>
<dbReference type="Gene3D" id="3.30.40.10">
    <property type="entry name" value="Zinc/RING finger domain, C3HC4 (zinc finger)"/>
    <property type="match status" value="1"/>
</dbReference>
<proteinExistence type="inferred from homology"/>